<proteinExistence type="predicted"/>
<accession>A0A2U3LPI0</accession>
<dbReference type="EMBL" id="OMOF01000668">
    <property type="protein sequence ID" value="SPF53746.1"/>
    <property type="molecule type" value="Genomic_DNA"/>
</dbReference>
<dbReference type="Proteomes" id="UP000238916">
    <property type="component" value="Unassembled WGS sequence"/>
</dbReference>
<reference evidence="2" key="1">
    <citation type="submission" date="2018-02" db="EMBL/GenBank/DDBJ databases">
        <authorList>
            <person name="Hausmann B."/>
        </authorList>
    </citation>
    <scope>NUCLEOTIDE SEQUENCE [LARGE SCALE GENOMIC DNA]</scope>
    <source>
        <strain evidence="2">Peat soil MAG SbF1</strain>
    </source>
</reference>
<evidence type="ECO:0000313" key="1">
    <source>
        <dbReference type="EMBL" id="SPF53746.1"/>
    </source>
</evidence>
<name>A0A2U3LPI0_9FIRM</name>
<dbReference type="AlphaFoldDB" id="A0A2U3LPI0"/>
<protein>
    <submittedName>
        <fullName evidence="1">Uncharacterized protein</fullName>
    </submittedName>
</protein>
<sequence>MYTASVRSPKLGGQSQKPDMSDWGIPVLISGLCRLTSGEIPPCLTQNIQGIFDLLFPFICLT</sequence>
<evidence type="ECO:0000313" key="2">
    <source>
        <dbReference type="Proteomes" id="UP000238916"/>
    </source>
</evidence>
<gene>
    <name evidence="1" type="ORF">SBF1_700018</name>
</gene>
<organism evidence="1 2">
    <name type="scientific">Candidatus Desulfosporosinus infrequens</name>
    <dbReference type="NCBI Taxonomy" id="2043169"/>
    <lineage>
        <taxon>Bacteria</taxon>
        <taxon>Bacillati</taxon>
        <taxon>Bacillota</taxon>
        <taxon>Clostridia</taxon>
        <taxon>Eubacteriales</taxon>
        <taxon>Desulfitobacteriaceae</taxon>
        <taxon>Desulfosporosinus</taxon>
    </lineage>
</organism>